<dbReference type="RefSeq" id="WP_205257617.1">
    <property type="nucleotide sequence ID" value="NZ_BAAAPV010000003.1"/>
</dbReference>
<dbReference type="InterPro" id="IPR013783">
    <property type="entry name" value="Ig-like_fold"/>
</dbReference>
<comment type="caution">
    <text evidence="4">The sequence shown here is derived from an EMBL/GenBank/DDBJ whole genome shotgun (WGS) entry which is preliminary data.</text>
</comment>
<dbReference type="InterPro" id="IPR013320">
    <property type="entry name" value="ConA-like_dom_sf"/>
</dbReference>
<dbReference type="GO" id="GO:0000272">
    <property type="term" value="P:polysaccharide catabolic process"/>
    <property type="evidence" value="ECO:0007669"/>
    <property type="project" value="UniProtKB-KW"/>
</dbReference>
<keyword evidence="1" id="KW-0326">Glycosidase</keyword>
<keyword evidence="2" id="KW-0624">Polysaccharide degradation</keyword>
<reference evidence="4" key="1">
    <citation type="submission" date="2021-01" db="EMBL/GenBank/DDBJ databases">
        <title>KCTC 19127 draft genome.</title>
        <authorList>
            <person name="An D."/>
        </authorList>
    </citation>
    <scope>NUCLEOTIDE SEQUENCE</scope>
    <source>
        <strain evidence="4">KCTC 19127</strain>
    </source>
</reference>
<keyword evidence="5" id="KW-1185">Reference proteome</keyword>
<dbReference type="GO" id="GO:0016798">
    <property type="term" value="F:hydrolase activity, acting on glycosyl bonds"/>
    <property type="evidence" value="ECO:0007669"/>
    <property type="project" value="UniProtKB-KW"/>
</dbReference>
<keyword evidence="2" id="KW-0119">Carbohydrate metabolism</keyword>
<dbReference type="SUPFAM" id="SSF49313">
    <property type="entry name" value="Cadherin-like"/>
    <property type="match status" value="3"/>
</dbReference>
<dbReference type="Pfam" id="PF00041">
    <property type="entry name" value="fn3"/>
    <property type="match status" value="2"/>
</dbReference>
<dbReference type="SMART" id="SM00060">
    <property type="entry name" value="FN3"/>
    <property type="match status" value="2"/>
</dbReference>
<name>A0A939C3D4_9ACTN</name>
<feature type="domain" description="Fibronectin type-III" evidence="3">
    <location>
        <begin position="678"/>
        <end position="771"/>
    </location>
</feature>
<dbReference type="PANTHER" id="PTHR34819:SF3">
    <property type="entry name" value="CELL SURFACE PROTEIN"/>
    <property type="match status" value="1"/>
</dbReference>
<proteinExistence type="predicted"/>
<dbReference type="PRINTS" id="PR00014">
    <property type="entry name" value="FNTYPEIII"/>
</dbReference>
<dbReference type="PROSITE" id="PS50853">
    <property type="entry name" value="FN3"/>
    <property type="match status" value="2"/>
</dbReference>
<dbReference type="Gene3D" id="2.60.120.200">
    <property type="match status" value="1"/>
</dbReference>
<dbReference type="InterPro" id="IPR047589">
    <property type="entry name" value="DUF11_rpt"/>
</dbReference>
<dbReference type="InterPro" id="IPR051172">
    <property type="entry name" value="Chlamydia_OmcB"/>
</dbReference>
<evidence type="ECO:0000313" key="4">
    <source>
        <dbReference type="EMBL" id="MBM9477525.1"/>
    </source>
</evidence>
<dbReference type="CDD" id="cd00063">
    <property type="entry name" value="FN3"/>
    <property type="match status" value="1"/>
</dbReference>
<dbReference type="SUPFAM" id="SSF49899">
    <property type="entry name" value="Concanavalin A-like lectins/glucanases"/>
    <property type="match status" value="1"/>
</dbReference>
<evidence type="ECO:0000256" key="1">
    <source>
        <dbReference type="ARBA" id="ARBA00023295"/>
    </source>
</evidence>
<dbReference type="GO" id="GO:0005509">
    <property type="term" value="F:calcium ion binding"/>
    <property type="evidence" value="ECO:0007669"/>
    <property type="project" value="InterPro"/>
</dbReference>
<dbReference type="Pfam" id="PF25549">
    <property type="entry name" value="DUF7927"/>
    <property type="match status" value="18"/>
</dbReference>
<dbReference type="PANTHER" id="PTHR34819">
    <property type="entry name" value="LARGE CYSTEINE-RICH PERIPLASMIC PROTEIN OMCB"/>
    <property type="match status" value="1"/>
</dbReference>
<organism evidence="4 5">
    <name type="scientific">Nakamurella flavida</name>
    <dbReference type="NCBI Taxonomy" id="363630"/>
    <lineage>
        <taxon>Bacteria</taxon>
        <taxon>Bacillati</taxon>
        <taxon>Actinomycetota</taxon>
        <taxon>Actinomycetes</taxon>
        <taxon>Nakamurellales</taxon>
        <taxon>Nakamurellaceae</taxon>
        <taxon>Nakamurella</taxon>
    </lineage>
</organism>
<protein>
    <submittedName>
        <fullName evidence="4">DUF11 domain-containing protein</fullName>
    </submittedName>
</protein>
<sequence length="3898" mass="385024">MPRPARADGATTRVLVPVLVVVLLGALLTVVPVTAASAAITGTVLFQNSFANNTVDGTGTLTVPKPVGGTNSACLSAAGNTTTGPLLSCPTSTDAQGNGRLRLTAATGNQIGGVFGAASFPTSNGLDVTFTTYQYGGNAADGMTFVLAAVDPANPAVPTAIGPGGGSLGYSPFGSLAGLSNAYLGIGLDVYGNYSSPSFSGSGCTPPSTISAQVSNAVVVRGPGNASTGYCPLTSTYDGTAASKVALRASTRAASAVPVQVLINPTATTFVSETGQSAAAGTYKVILTPAGATTARTLTGTLPSVPSTLYPSTSWLSSAGVPRQLAFGFIGSTGGSNDFHEAANVRVLTFNPVPQLRVSTTSYAAASPSPGGPVTYVATAGVQTGADEGAAISVTQSVPTGIRPVSAAGSGWVCQAPSGQSVTCTTSATSFPAGTSLPPVTINAVVTSASVTSATIATSTTTVSSTDGNPASATPTAGPLPAAPGGIAVSPVIGPIAGGGSVTVTGSNITSATAIEIGTTAEQQAGTPVTLVPCSSTVTTRCFTVSGNSLVIASMPARAAAAAVTVTVVTNGVSGSGGYTYADKPVAVSTPTATAGTTSATVTWVAPADNGSPITGYSITPFRAGVAQTQVVVDASTTTRTLTGLTAGSSYTFTVTATNAYGTSAASPASAAVVPYDLPSTPTVTAATAGTGQATLTWTTPAANGSPISGYVITPYIGNVAQPAVGFDATTTTRTITGLTPGTAYTFTVAAQNAAGTGPPSARSSAVTPNRSPSLPFTSVPAGEVGVAYAQQLTVDNGTSPFTWAISSGTLPAGINLAAATGRLAGTPTAAGSFPVTVQVTDASGQTASRAVTLVIGAAPTVTFAPAGGEVGVAYSQQPTVSGGTGPFSWDITAGSLPAGLTLDPATGTVRGTPTAAGSSTVTVRVTDGFAQTASRTVTLAIAAQPTLPATPPPSGQVGVAYSTTFTVTGGTAPFSWALTAGSLPTGLTLNSSTGQLTGTPTTAGSSTFTLAVTDAFGQTASRPYTVTVTPGPLVITTTADSASTTPGATVTWTQTIANTSSTAFTGVQVRTSLSAVLDDATYLTSTASAGTLGYAAPTLTWTGNLAAGATVTVTFSARVSNPDVGDKVLTAAVTSPTLGTNCATGAADPRCTATVTVAGLNIVKTADVATTTPGGTVRYRIDVTNTGQTAYGTADLTDDLAGVLDDATYLVDGSATTGSLSVSGSTLSWTGALPVGASTTITYSVRVNDPVAGNRSLTGAVVSPTAGSTCPAGGGAAQCSPVVTVLVPALAVSTTTDVTSTTPGSVVTYRTTAANTGQTAYTGASVTIALDDVLDDADLTGTFTAPSGTVSYDPVGRRVTWTGDLPLGASVVITGAVTVRDPDTANRTLVSTTSSSAPGSTCPVGSTRSACTTSVSVLVPALTITQAADTASTTPGSVVRYTVTATNTGQTAYLPAAVTVDLTRVLDDATYQGDAAASSGTVGYTGPRLTWTGNLAVGATATITYSVAVATPNTGDKLLVSAVSSPAAGSSCPPGGTAAGCATSVPVLIPGLTITTTVDTATTTPGSVVSFRATVANTGQTPYTGAVVTLDRNDIFDDATPNADSRVTTGDLQIRPDGFAIWTLNLAPGSTATITLSVTVKDPDTGNRLLRPVLTSDAAGSNCPTGGTAAACTSRTTVLIPGLTLTKTASATTVTPGDRIDYTVRVVNTGEAAYGAASFTDPLAQVLSDARITAGPLASAGTVTVTTNGVEWTGALQPGESAVVTYSVTVLDPDPGDKLITGTLMSTTPGSNCAAGTTDPRCTAAVTVLVPALTITKSVGSPTSVPGGTVTSTLVVTNSGPTPYTGATVTDALARALDDAVYDSDATATSGSVTVTGSTLTWTGDLAVGASATVRYSLTVNAADVGDDHVTTVATSTARGNNCGAGSADLRCTTDVPVARLTIVRTQDRATATPGSVINIPATYTNTGAVPYFGITVTHPRGDSADDVYATGDDSATSGQLARTDTAITWTGDIPVGGSVTVSITRTVRDPDPGNKIATATIYSDAPGNNCRPGSTDPRCTYRIDIVIPKLTITKTASTTAARPGQSVTYTVTVDNTGQTPYTGATVGDSLVGLLDDAAYNNDAVASGGTVSYAAPVLTWVGDLAVGARAVITYSVTVPVTPSGDKTMVNTVSSTATGSSCPPGGGGAGCQVTVLVLTQALTMTKTADVRTTTLGSTVVYTLTVTNTGQIPYSAASFDDRLADVLDDATFDPTRVTATAGSTSFAGGVLSWSGALGVGQSATVTYPVVVRNPDPGNKLLLNTLSSGSAGSNCAVGSTDPRCTATVVVTDAVTLTLTKTADVRSTVAGAVVRFTVTAVNSSDSVISGADFTDPLAGVLDDADYRGDLTASSGTASSTGGNVRWTGSVPVGGTVTVTYSVAVHTTTTGDQVLRGTLTSTAPSASNNCLAGSTDPRCTETVTVAGLVIEQHYLETSTTPGSLVHLTATFTNTGSAPYTGITIFSPSGDTVDDAVPTGDQTASSGSLTLDGTGITWSGNIPVGGVVTVTGTLTVKNPDPGNKLLTGTLVTDAPGSNCPRSGTDPRCTAALPVLLPGLTLTLTGSVTTATPGSQVGYTITIANTGQTPYAGATVTNPLAGLLDDATYDNDAVASSGRVTFADTRLTWTGDLAVGATASITYSVTVRRPAVGDKILYSMVRSSEVGSTCPPGSSTPACLTSVTVLLPALTVTASADRSSTVPGAVVTYTLTATNTGQTSYRAARFTAPMTGILDDAIYAGDAAATSGAVTVTAAALTWTGPLAPGEAATVIYSVTVGPPGAGDRRLVQALTSTNQGSTCTPDDDDPRCATSVPIAGLRILNRAAVSTTLPTGVVRTTVTFTNIGQVPYVGVTLTDSFVDSLDDATYNGDATASSGSLIIVPGSGQVVWTGDVPLGATVTVTGSVTVKNPDPANQVVGTRVATDVPGSNCPPAGTDPDCVTSVPVLTPALVLSTTADTVTTTPGSLVGYTVTITNSGQTPYTGAQVRTLLDGISGDAVYQGDAVASSGTVVAATAALVWTGDLAVGGSVVITYSVRVDNPDLGGKVLRTRVVSDELGSSCPTVLPGTTAPVTSRAPGASCSNEVTVLVPALVLSVVADRTTTEPGDAVGYTVTIANTGQTNALGARATVDLAGVLDAAALDGPPAATVGQVTVGATTFTWTGDLPVGTTAVITYRVVVADPAAGDRALTTALSSPAPGSTCTETVPCLSVVAVLVPGLDVALTADVATTTPGSQVAFTVSITDTGQTSYSGTTVSVPLAGVLDDATLVDGLSATVGIVQADGDTLVWTGSLAPGDQVVIGFAARVADPVPGDRVLTASVLAPAAGSTCRLDSVDPRCAVAVAVLIPALTITTTPSAPTTTPGGVVGYRLLITNTGETAYAGAAVSESLAGLLADASYNGDATVTGPGVVGYAEPAVTWTGDLPVGASATVTFSVTVLDPDPGDKNLTAVVTSTVPGSSCLPGGSAVGCSSTVLVLVPGLTIQTFADATAVAAGQPVRYTVRLTNTGQTRYEPATVTDSLAGVLDDAVWADDATATTGTVDFADGTLAWTGALGVGESATITYSVITRFPAAGDRTMATAVSSASPGSTCPTAASPGCSTLVTVLVPALTVAKAADTAAAVAGGAVRYTVTAVNTGQADYPAVELVDDLSGVLDDAGYRGDATATVGTVTVVGTDLRWDGALPVGASVVVTYSVDVPVDVDDGAVLVNRVTSTATGSTCVTGSEAGCVTSTPIAARFLTLTGLTSSITLRGLPDSQVTLDGAVVMTVLTNSATGYLVTVRARGDRLTGTTPGNTDTIPIGRVGVRGTAQGGDFASLSADTPVVVGERAGPASPGGDAVSNDYRVDIPFVDQDTYSGTLEYIVGAP</sequence>
<evidence type="ECO:0000256" key="2">
    <source>
        <dbReference type="ARBA" id="ARBA00023326"/>
    </source>
</evidence>
<dbReference type="InterPro" id="IPR003961">
    <property type="entry name" value="FN3_dom"/>
</dbReference>
<dbReference type="Gene3D" id="2.60.40.10">
    <property type="entry name" value="Immunoglobulins"/>
    <property type="match status" value="11"/>
</dbReference>
<dbReference type="GO" id="GO:0016020">
    <property type="term" value="C:membrane"/>
    <property type="evidence" value="ECO:0007669"/>
    <property type="project" value="InterPro"/>
</dbReference>
<evidence type="ECO:0000259" key="3">
    <source>
        <dbReference type="PROSITE" id="PS50853"/>
    </source>
</evidence>
<keyword evidence="1" id="KW-0378">Hydrolase</keyword>
<gene>
    <name evidence="4" type="ORF">JL107_13830</name>
</gene>
<dbReference type="Proteomes" id="UP000663801">
    <property type="component" value="Unassembled WGS sequence"/>
</dbReference>
<feature type="domain" description="Fibronectin type-III" evidence="3">
    <location>
        <begin position="584"/>
        <end position="677"/>
    </location>
</feature>
<dbReference type="InterPro" id="IPR015919">
    <property type="entry name" value="Cadherin-like_sf"/>
</dbReference>
<accession>A0A939C3D4</accession>
<dbReference type="InterPro" id="IPR057687">
    <property type="entry name" value="DUF7927"/>
</dbReference>
<evidence type="ECO:0000313" key="5">
    <source>
        <dbReference type="Proteomes" id="UP000663801"/>
    </source>
</evidence>
<dbReference type="InterPro" id="IPR036116">
    <property type="entry name" value="FN3_sf"/>
</dbReference>
<dbReference type="EMBL" id="JAERWL010000010">
    <property type="protein sequence ID" value="MBM9477525.1"/>
    <property type="molecule type" value="Genomic_DNA"/>
</dbReference>
<dbReference type="NCBIfam" id="TIGR01451">
    <property type="entry name" value="B_ant_repeat"/>
    <property type="match status" value="5"/>
</dbReference>
<dbReference type="SUPFAM" id="SSF49265">
    <property type="entry name" value="Fibronectin type III"/>
    <property type="match status" value="1"/>
</dbReference>
<dbReference type="Pfam" id="PF05345">
    <property type="entry name" value="He_PIG"/>
    <property type="match status" value="3"/>
</dbReference>